<keyword evidence="7 11" id="KW-0418">Kinase</keyword>
<dbReference type="InterPro" id="IPR000719">
    <property type="entry name" value="Prot_kinase_dom"/>
</dbReference>
<evidence type="ECO:0000256" key="5">
    <source>
        <dbReference type="ARBA" id="ARBA00022679"/>
    </source>
</evidence>
<dbReference type="PROSITE" id="PS00108">
    <property type="entry name" value="PROTEIN_KINASE_ST"/>
    <property type="match status" value="1"/>
</dbReference>
<organism evidence="11 12">
    <name type="scientific">Asbolus verrucosus</name>
    <name type="common">Desert ironclad beetle</name>
    <dbReference type="NCBI Taxonomy" id="1661398"/>
    <lineage>
        <taxon>Eukaryota</taxon>
        <taxon>Metazoa</taxon>
        <taxon>Ecdysozoa</taxon>
        <taxon>Arthropoda</taxon>
        <taxon>Hexapoda</taxon>
        <taxon>Insecta</taxon>
        <taxon>Pterygota</taxon>
        <taxon>Neoptera</taxon>
        <taxon>Endopterygota</taxon>
        <taxon>Coleoptera</taxon>
        <taxon>Polyphaga</taxon>
        <taxon>Cucujiformia</taxon>
        <taxon>Tenebrionidae</taxon>
        <taxon>Pimeliinae</taxon>
        <taxon>Asbolus</taxon>
    </lineage>
</organism>
<dbReference type="InterPro" id="IPR008271">
    <property type="entry name" value="Ser/Thr_kinase_AS"/>
</dbReference>
<feature type="domain" description="Protein kinase" evidence="10">
    <location>
        <begin position="10"/>
        <end position="306"/>
    </location>
</feature>
<dbReference type="PANTHER" id="PTHR22969:SF17">
    <property type="entry name" value="INHIBITOR OF NUCLEAR FACTOR KAPPA-B KINASE SUBUNIT BETA"/>
    <property type="match status" value="1"/>
</dbReference>
<evidence type="ECO:0000313" key="12">
    <source>
        <dbReference type="Proteomes" id="UP000292052"/>
    </source>
</evidence>
<dbReference type="AlphaFoldDB" id="A0A482V9P7"/>
<name>A0A482V9P7_ASBVE</name>
<keyword evidence="3" id="KW-0963">Cytoplasm</keyword>
<dbReference type="InterPro" id="IPR011009">
    <property type="entry name" value="Kinase-like_dom_sf"/>
</dbReference>
<evidence type="ECO:0000259" key="10">
    <source>
        <dbReference type="PROSITE" id="PS50011"/>
    </source>
</evidence>
<accession>A0A482V9P7</accession>
<dbReference type="GO" id="GO:0008385">
    <property type="term" value="C:IkappaB kinase complex"/>
    <property type="evidence" value="ECO:0007669"/>
    <property type="project" value="TreeGrafter"/>
</dbReference>
<dbReference type="PANTHER" id="PTHR22969">
    <property type="entry name" value="IKB KINASE"/>
    <property type="match status" value="1"/>
</dbReference>
<reference evidence="11 12" key="1">
    <citation type="submission" date="2017-03" db="EMBL/GenBank/DDBJ databases">
        <title>Genome of the blue death feigning beetle - Asbolus verrucosus.</title>
        <authorList>
            <person name="Rider S.D."/>
        </authorList>
    </citation>
    <scope>NUCLEOTIDE SEQUENCE [LARGE SCALE GENOMIC DNA]</scope>
    <source>
        <strain evidence="11">Butters</strain>
        <tissue evidence="11">Head and leg muscle</tissue>
    </source>
</reference>
<dbReference type="STRING" id="1661398.A0A482V9P7"/>
<proteinExistence type="predicted"/>
<dbReference type="Pfam" id="PF00069">
    <property type="entry name" value="Pkinase"/>
    <property type="match status" value="1"/>
</dbReference>
<dbReference type="Gene3D" id="3.30.200.20">
    <property type="entry name" value="Phosphorylase Kinase, domain 1"/>
    <property type="match status" value="1"/>
</dbReference>
<evidence type="ECO:0000256" key="4">
    <source>
        <dbReference type="ARBA" id="ARBA00022527"/>
    </source>
</evidence>
<keyword evidence="6" id="KW-0547">Nucleotide-binding</keyword>
<evidence type="ECO:0000256" key="3">
    <source>
        <dbReference type="ARBA" id="ARBA00022490"/>
    </source>
</evidence>
<evidence type="ECO:0000256" key="2">
    <source>
        <dbReference type="ARBA" id="ARBA00012442"/>
    </source>
</evidence>
<protein>
    <recommendedName>
        <fullName evidence="2">IkappaB kinase</fullName>
        <ecNumber evidence="2">2.7.11.10</ecNumber>
    </recommendedName>
</protein>
<comment type="caution">
    <text evidence="11">The sequence shown here is derived from an EMBL/GenBank/DDBJ whole genome shotgun (WGS) entry which is preliminary data.</text>
</comment>
<dbReference type="GO" id="GO:0005524">
    <property type="term" value="F:ATP binding"/>
    <property type="evidence" value="ECO:0007669"/>
    <property type="project" value="UniProtKB-KW"/>
</dbReference>
<dbReference type="PROSITE" id="PS50011">
    <property type="entry name" value="PROTEIN_KINASE_DOM"/>
    <property type="match status" value="1"/>
</dbReference>
<gene>
    <name evidence="11" type="ORF">BDFB_000413</name>
</gene>
<keyword evidence="5" id="KW-0808">Transferase</keyword>
<evidence type="ECO:0000256" key="6">
    <source>
        <dbReference type="ARBA" id="ARBA00022741"/>
    </source>
</evidence>
<dbReference type="Gene3D" id="1.20.1270.250">
    <property type="match status" value="1"/>
</dbReference>
<dbReference type="InterPro" id="IPR046375">
    <property type="entry name" value="IKBKB_SDD_sf"/>
</dbReference>
<evidence type="ECO:0000256" key="8">
    <source>
        <dbReference type="ARBA" id="ARBA00022840"/>
    </source>
</evidence>
<keyword evidence="12" id="KW-1185">Reference proteome</keyword>
<dbReference type="EC" id="2.7.11.10" evidence="2"/>
<dbReference type="GO" id="GO:0045944">
    <property type="term" value="P:positive regulation of transcription by RNA polymerase II"/>
    <property type="evidence" value="ECO:0007669"/>
    <property type="project" value="TreeGrafter"/>
</dbReference>
<evidence type="ECO:0000256" key="9">
    <source>
        <dbReference type="ARBA" id="ARBA00048789"/>
    </source>
</evidence>
<dbReference type="SUPFAM" id="SSF56112">
    <property type="entry name" value="Protein kinase-like (PK-like)"/>
    <property type="match status" value="1"/>
</dbReference>
<comment type="catalytic activity">
    <reaction evidence="9">
        <text>L-seryl-[I-kappa-B protein] + ATP = O-phospho-L-seryl-[I-kappa-B protein] + ADP + H(+)</text>
        <dbReference type="Rhea" id="RHEA:19073"/>
        <dbReference type="Rhea" id="RHEA-COMP:13698"/>
        <dbReference type="Rhea" id="RHEA-COMP:13699"/>
        <dbReference type="ChEBI" id="CHEBI:15378"/>
        <dbReference type="ChEBI" id="CHEBI:29999"/>
        <dbReference type="ChEBI" id="CHEBI:30616"/>
        <dbReference type="ChEBI" id="CHEBI:83421"/>
        <dbReference type="ChEBI" id="CHEBI:456216"/>
        <dbReference type="EC" id="2.7.11.10"/>
    </reaction>
</comment>
<dbReference type="Gene3D" id="3.10.20.90">
    <property type="entry name" value="Phosphatidylinositol 3-kinase Catalytic Subunit, Chain A, domain 1"/>
    <property type="match status" value="1"/>
</dbReference>
<evidence type="ECO:0000313" key="11">
    <source>
        <dbReference type="EMBL" id="RZB39967.1"/>
    </source>
</evidence>
<dbReference type="GO" id="GO:0033209">
    <property type="term" value="P:tumor necrosis factor-mediated signaling pathway"/>
    <property type="evidence" value="ECO:0007669"/>
    <property type="project" value="TreeGrafter"/>
</dbReference>
<dbReference type="Proteomes" id="UP000292052">
    <property type="component" value="Unassembled WGS sequence"/>
</dbReference>
<dbReference type="Gene3D" id="1.10.510.10">
    <property type="entry name" value="Transferase(Phosphotransferase) domain 1"/>
    <property type="match status" value="1"/>
</dbReference>
<keyword evidence="4" id="KW-0723">Serine/threonine-protein kinase</keyword>
<sequence>MEEPSEIEHWKRISVLGSGAFGVVSLWQHKKSDDYIAIKKCKFKTNNHITDKQRKRWENEVNIMKTLNCNNIVSFKPLPKHLETVLLKYNPTKLPLLSMEYCTKGNLRRVINQPKNLCGLEENEVKTVLADITHAVSYLHKFNITHRDIKPENIVLQECNVRMGGVIYKLIDLGYAKELNDSVVSFVGTLHYLAPEIIKTENYNHSVDYWSLGTVAFEIICGVLPFLPQYTPVERFQYIEKKKPEHICIYQLHSGSVAHSSELLKENHISTCLKQNIEIWLRHVLQYDPSLRMMNFSDNTNVFDYLLNILNKKIVNVFSIYALEFYSYEINESTLISTLKDWIARDTKVQKSDQVLLSNFEKFDITDDKYVIDLLEDDFNLFMFRKGAFINRQTFTLPKYVKVLFENCTKRYGWRELRLLYAKSLFFLTQEDKIITSLLTAFKLYTGYIFNLNMKLKTNMQQIHKDVTTVIQRVDCYYNIHNNNFSPIDMDRGDEYKKCLLHFKELIASLERCIHNTNKLLTKVGILSKRQIILDKMLPNVTPVTNSCDMSEEVLKAIDLLNKVGNNFGQGQELSCMEMVRIVSNALKKKDKLLNNKNFKNYAKLVLTPSNGFSLVVLCVSGRHRLQLKM</sequence>
<comment type="subcellular location">
    <subcellularLocation>
        <location evidence="1">Cytoplasm</location>
    </subcellularLocation>
</comment>
<dbReference type="EMBL" id="QDEB01123698">
    <property type="protein sequence ID" value="RZB39967.1"/>
    <property type="molecule type" value="Genomic_DNA"/>
</dbReference>
<evidence type="ECO:0000256" key="7">
    <source>
        <dbReference type="ARBA" id="ARBA00022777"/>
    </source>
</evidence>
<evidence type="ECO:0000256" key="1">
    <source>
        <dbReference type="ARBA" id="ARBA00004496"/>
    </source>
</evidence>
<dbReference type="OrthoDB" id="267381at2759"/>
<dbReference type="SMART" id="SM00220">
    <property type="entry name" value="S_TKc"/>
    <property type="match status" value="1"/>
</dbReference>
<keyword evidence="8" id="KW-0067">ATP-binding</keyword>
<dbReference type="InterPro" id="IPR051180">
    <property type="entry name" value="IKK"/>
</dbReference>
<dbReference type="GO" id="GO:0008384">
    <property type="term" value="F:IkappaB kinase activity"/>
    <property type="evidence" value="ECO:0007669"/>
    <property type="project" value="UniProtKB-EC"/>
</dbReference>